<dbReference type="EMBL" id="KN837168">
    <property type="protein sequence ID" value="KIJ37559.1"/>
    <property type="molecule type" value="Genomic_DNA"/>
</dbReference>
<dbReference type="Gene3D" id="1.50.10.10">
    <property type="match status" value="1"/>
</dbReference>
<dbReference type="PRINTS" id="PR01950">
    <property type="entry name" value="LANCSUPER"/>
</dbReference>
<organism evidence="1 2">
    <name type="scientific">Sphaerobolus stellatus (strain SS14)</name>
    <dbReference type="NCBI Taxonomy" id="990650"/>
    <lineage>
        <taxon>Eukaryota</taxon>
        <taxon>Fungi</taxon>
        <taxon>Dikarya</taxon>
        <taxon>Basidiomycota</taxon>
        <taxon>Agaricomycotina</taxon>
        <taxon>Agaricomycetes</taxon>
        <taxon>Phallomycetidae</taxon>
        <taxon>Geastrales</taxon>
        <taxon>Sphaerobolaceae</taxon>
        <taxon>Sphaerobolus</taxon>
    </lineage>
</organism>
<dbReference type="GO" id="GO:0031179">
    <property type="term" value="P:peptide modification"/>
    <property type="evidence" value="ECO:0007669"/>
    <property type="project" value="InterPro"/>
</dbReference>
<evidence type="ECO:0000313" key="1">
    <source>
        <dbReference type="EMBL" id="KIJ37559.1"/>
    </source>
</evidence>
<protein>
    <submittedName>
        <fullName evidence="1">Uncharacterized protein</fullName>
    </submittedName>
</protein>
<dbReference type="InterPro" id="IPR012341">
    <property type="entry name" value="6hp_glycosidase-like_sf"/>
</dbReference>
<dbReference type="HOGENOM" id="CLU_1295139_0_0_1"/>
<sequence>MPSRRYIRLPTDLPSGSKEWATIKEDIVNALQREVMAVRKYVKGHKIHRHDTVYTGSAGAALMNYRLASLGLSIDNEMFSPLSLQEVGDGDVSLVLSSNRLTRAAIRDAAHASFIETPIGLATMSLARSSQLNREDPKAKQLLLHAIKQICDNDQIEYDNDCEILYGRAGLLYALLYLRKEGARLRTSGSADVHILTSLEQMRCSILSPGYGE</sequence>
<dbReference type="AlphaFoldDB" id="A0A0C9URU9"/>
<proteinExistence type="predicted"/>
<gene>
    <name evidence="1" type="ORF">M422DRAFT_781666</name>
</gene>
<dbReference type="GO" id="GO:0005975">
    <property type="term" value="P:carbohydrate metabolic process"/>
    <property type="evidence" value="ECO:0007669"/>
    <property type="project" value="InterPro"/>
</dbReference>
<accession>A0A0C9URU9</accession>
<evidence type="ECO:0000313" key="2">
    <source>
        <dbReference type="Proteomes" id="UP000054279"/>
    </source>
</evidence>
<dbReference type="InterPro" id="IPR007822">
    <property type="entry name" value="LANC-like"/>
</dbReference>
<dbReference type="Proteomes" id="UP000054279">
    <property type="component" value="Unassembled WGS sequence"/>
</dbReference>
<reference evidence="1 2" key="1">
    <citation type="submission" date="2014-06" db="EMBL/GenBank/DDBJ databases">
        <title>Evolutionary Origins and Diversification of the Mycorrhizal Mutualists.</title>
        <authorList>
            <consortium name="DOE Joint Genome Institute"/>
            <consortium name="Mycorrhizal Genomics Consortium"/>
            <person name="Kohler A."/>
            <person name="Kuo A."/>
            <person name="Nagy L.G."/>
            <person name="Floudas D."/>
            <person name="Copeland A."/>
            <person name="Barry K.W."/>
            <person name="Cichocki N."/>
            <person name="Veneault-Fourrey C."/>
            <person name="LaButti K."/>
            <person name="Lindquist E.A."/>
            <person name="Lipzen A."/>
            <person name="Lundell T."/>
            <person name="Morin E."/>
            <person name="Murat C."/>
            <person name="Riley R."/>
            <person name="Ohm R."/>
            <person name="Sun H."/>
            <person name="Tunlid A."/>
            <person name="Henrissat B."/>
            <person name="Grigoriev I.V."/>
            <person name="Hibbett D.S."/>
            <person name="Martin F."/>
        </authorList>
    </citation>
    <scope>NUCLEOTIDE SEQUENCE [LARGE SCALE GENOMIC DNA]</scope>
    <source>
        <strain evidence="1 2">SS14</strain>
    </source>
</reference>
<keyword evidence="2" id="KW-1185">Reference proteome</keyword>
<dbReference type="SUPFAM" id="SSF158745">
    <property type="entry name" value="LanC-like"/>
    <property type="match status" value="1"/>
</dbReference>
<name>A0A0C9URU9_SPHS4</name>